<dbReference type="SUPFAM" id="SSF56300">
    <property type="entry name" value="Metallo-dependent phosphatases"/>
    <property type="match status" value="1"/>
</dbReference>
<organism evidence="2 3">
    <name type="scientific">Methylobacterium indicum</name>
    <dbReference type="NCBI Taxonomy" id="1775910"/>
    <lineage>
        <taxon>Bacteria</taxon>
        <taxon>Pseudomonadati</taxon>
        <taxon>Pseudomonadota</taxon>
        <taxon>Alphaproteobacteria</taxon>
        <taxon>Hyphomicrobiales</taxon>
        <taxon>Methylobacteriaceae</taxon>
        <taxon>Methylobacterium</taxon>
    </lineage>
</organism>
<dbReference type="Pfam" id="PF00149">
    <property type="entry name" value="Metallophos"/>
    <property type="match status" value="1"/>
</dbReference>
<dbReference type="PANTHER" id="PTHR37844">
    <property type="entry name" value="SER/THR PROTEIN PHOSPHATASE SUPERFAMILY (AFU_ORTHOLOGUE AFUA_1G14840)"/>
    <property type="match status" value="1"/>
</dbReference>
<sequence length="273" mass="30274">MRIWILSDLHVDASPWTPPAGLTCDLALVAGDVADGLCRRAIPWLAENVVPRARGTVYVPGNHDFWRTRLPDEIAAAREASIIAGIRMLDCGQAVSFEGIQVIGATLWTDYRITGNRSMALSTAGDRQGGMRDHRLIQGRDARGTPAPFRPLAAEALHLQHRGRIERALAEPWDGPRIVVTHHAPHPRSLLHGEVREMIDAAYASDLTDILEGPHAPDLWIHGHIHRSVDYTVGRTRIIANPRGHDTSHRRRDGVWVQELENPAFDPGLILEL</sequence>
<evidence type="ECO:0000313" key="3">
    <source>
        <dbReference type="Proteomes" id="UP000663508"/>
    </source>
</evidence>
<reference evidence="2" key="1">
    <citation type="submission" date="2020-11" db="EMBL/GenBank/DDBJ databases">
        <title>Complete genome sequence of a novel pathogenic Methylobacterium strain isolated from rice in Vietnam.</title>
        <authorList>
            <person name="Lai K."/>
            <person name="Okazaki S."/>
            <person name="Higashi K."/>
            <person name="Mori H."/>
            <person name="Toyoda A."/>
            <person name="Kurokawa K."/>
        </authorList>
    </citation>
    <scope>NUCLEOTIDE SEQUENCE</scope>
    <source>
        <strain evidence="2">VL1</strain>
    </source>
</reference>
<dbReference type="InterPro" id="IPR029052">
    <property type="entry name" value="Metallo-depent_PP-like"/>
</dbReference>
<dbReference type="GO" id="GO:0016787">
    <property type="term" value="F:hydrolase activity"/>
    <property type="evidence" value="ECO:0007669"/>
    <property type="project" value="InterPro"/>
</dbReference>
<proteinExistence type="predicted"/>
<dbReference type="AlphaFoldDB" id="A0A8H8WT10"/>
<protein>
    <submittedName>
        <fullName evidence="2">Phosphatase</fullName>
    </submittedName>
</protein>
<evidence type="ECO:0000259" key="1">
    <source>
        <dbReference type="Pfam" id="PF00149"/>
    </source>
</evidence>
<name>A0A8H8WT10_9HYPH</name>
<dbReference type="Proteomes" id="UP000663508">
    <property type="component" value="Chromosome"/>
</dbReference>
<evidence type="ECO:0000313" key="2">
    <source>
        <dbReference type="EMBL" id="BCM83724.1"/>
    </source>
</evidence>
<dbReference type="EMBL" id="AP024145">
    <property type="protein sequence ID" value="BCM83724.1"/>
    <property type="molecule type" value="Genomic_DNA"/>
</dbReference>
<accession>A0A8H8WT10</accession>
<gene>
    <name evidence="2" type="ORF">mvi_21850</name>
</gene>
<dbReference type="PANTHER" id="PTHR37844:SF2">
    <property type="entry name" value="SER_THR PROTEIN PHOSPHATASE SUPERFAMILY (AFU_ORTHOLOGUE AFUA_1G14840)"/>
    <property type="match status" value="1"/>
</dbReference>
<dbReference type="InterPro" id="IPR004843">
    <property type="entry name" value="Calcineurin-like_PHP"/>
</dbReference>
<dbReference type="RefSeq" id="WP_244748945.1">
    <property type="nucleotide sequence ID" value="NZ_AP024145.1"/>
</dbReference>
<dbReference type="Gene3D" id="3.60.21.10">
    <property type="match status" value="1"/>
</dbReference>
<dbReference type="KEGG" id="mind:mvi_21850"/>
<feature type="domain" description="Calcineurin-like phosphoesterase" evidence="1">
    <location>
        <begin position="1"/>
        <end position="227"/>
    </location>
</feature>